<feature type="transmembrane region" description="Helical" evidence="2">
    <location>
        <begin position="138"/>
        <end position="166"/>
    </location>
</feature>
<comment type="caution">
    <text evidence="5">The sequence shown here is derived from an EMBL/GenBank/DDBJ whole genome shotgun (WGS) entry which is preliminary data.</text>
</comment>
<dbReference type="Pfam" id="PF00563">
    <property type="entry name" value="EAL"/>
    <property type="match status" value="1"/>
</dbReference>
<evidence type="ECO:0000256" key="1">
    <source>
        <dbReference type="SAM" id="MobiDB-lite"/>
    </source>
</evidence>
<name>A0ABX9WJM5_9ACTN</name>
<feature type="transmembrane region" description="Helical" evidence="2">
    <location>
        <begin position="6"/>
        <end position="27"/>
    </location>
</feature>
<dbReference type="CDD" id="cd01949">
    <property type="entry name" value="GGDEF"/>
    <property type="match status" value="1"/>
</dbReference>
<dbReference type="EMBL" id="RJLN01000011">
    <property type="protein sequence ID" value="RNM00388.1"/>
    <property type="molecule type" value="Genomic_DNA"/>
</dbReference>
<dbReference type="PANTHER" id="PTHR44757:SF2">
    <property type="entry name" value="BIOFILM ARCHITECTURE MAINTENANCE PROTEIN MBAA"/>
    <property type="match status" value="1"/>
</dbReference>
<dbReference type="InterPro" id="IPR043128">
    <property type="entry name" value="Rev_trsase/Diguanyl_cyclase"/>
</dbReference>
<keyword evidence="6" id="KW-1185">Reference proteome</keyword>
<proteinExistence type="predicted"/>
<feature type="transmembrane region" description="Helical" evidence="2">
    <location>
        <begin position="178"/>
        <end position="199"/>
    </location>
</feature>
<dbReference type="InterPro" id="IPR052155">
    <property type="entry name" value="Biofilm_reg_signaling"/>
</dbReference>
<protein>
    <submittedName>
        <fullName evidence="5">Phosphodiesterase</fullName>
    </submittedName>
</protein>
<feature type="transmembrane region" description="Helical" evidence="2">
    <location>
        <begin position="205"/>
        <end position="225"/>
    </location>
</feature>
<feature type="transmembrane region" description="Helical" evidence="2">
    <location>
        <begin position="76"/>
        <end position="101"/>
    </location>
</feature>
<gene>
    <name evidence="5" type="ORF">EFE23_05950</name>
</gene>
<dbReference type="Pfam" id="PF00990">
    <property type="entry name" value="GGDEF"/>
    <property type="match status" value="1"/>
</dbReference>
<dbReference type="SUPFAM" id="SSF55073">
    <property type="entry name" value="Nucleotide cyclase"/>
    <property type="match status" value="1"/>
</dbReference>
<keyword evidence="2" id="KW-0472">Membrane</keyword>
<dbReference type="SMART" id="SM00052">
    <property type="entry name" value="EAL"/>
    <property type="match status" value="1"/>
</dbReference>
<evidence type="ECO:0000313" key="5">
    <source>
        <dbReference type="EMBL" id="RNM00388.1"/>
    </source>
</evidence>
<evidence type="ECO:0000313" key="6">
    <source>
        <dbReference type="Proteomes" id="UP000280698"/>
    </source>
</evidence>
<feature type="region of interest" description="Disordered" evidence="1">
    <location>
        <begin position="734"/>
        <end position="817"/>
    </location>
</feature>
<dbReference type="PROSITE" id="PS50883">
    <property type="entry name" value="EAL"/>
    <property type="match status" value="1"/>
</dbReference>
<reference evidence="5 6" key="1">
    <citation type="submission" date="2018-11" db="EMBL/GenBank/DDBJ databases">
        <title>Micromonospora sp. PPF5-17, a new actinomycetes isolated from a hot spring soil.</title>
        <authorList>
            <person name="Thawai C."/>
        </authorList>
    </citation>
    <scope>NUCLEOTIDE SEQUENCE [LARGE SCALE GENOMIC DNA]</scope>
    <source>
        <strain evidence="5 6">PPF5-17</strain>
    </source>
</reference>
<dbReference type="Proteomes" id="UP000280698">
    <property type="component" value="Unassembled WGS sequence"/>
</dbReference>
<evidence type="ECO:0000256" key="2">
    <source>
        <dbReference type="SAM" id="Phobius"/>
    </source>
</evidence>
<dbReference type="PROSITE" id="PS50887">
    <property type="entry name" value="GGDEF"/>
    <property type="match status" value="1"/>
</dbReference>
<feature type="transmembrane region" description="Helical" evidence="2">
    <location>
        <begin position="113"/>
        <end position="132"/>
    </location>
</feature>
<accession>A0ABX9WJM5</accession>
<feature type="compositionally biased region" description="Low complexity" evidence="1">
    <location>
        <begin position="755"/>
        <end position="769"/>
    </location>
</feature>
<dbReference type="InterPro" id="IPR001633">
    <property type="entry name" value="EAL_dom"/>
</dbReference>
<keyword evidence="2" id="KW-1133">Transmembrane helix</keyword>
<feature type="domain" description="GGDEF" evidence="4">
    <location>
        <begin position="337"/>
        <end position="466"/>
    </location>
</feature>
<feature type="compositionally biased region" description="Pro residues" evidence="1">
    <location>
        <begin position="743"/>
        <end position="754"/>
    </location>
</feature>
<evidence type="ECO:0000259" key="4">
    <source>
        <dbReference type="PROSITE" id="PS50887"/>
    </source>
</evidence>
<sequence length="817" mass="86034">MHFPPGMLAAAVLSGLVAVGGTALLAASARRRGGPHRPAYALLAAAAGGALLSLLAGLTGALAASDHWAHQQGQRTGWATLVSVGTTISGMALGVALLRLLGAAATRAATARLLLDGLIMASALWFVGWVVFTEPTRLLGAVTPMACVPIVLATVSAALAAGLTLIMVLRAVPPRGRLALLGAGVTGVTAGGLGLSAGLCQAGPGMAATGAALLATGLLAVAVAVHRVDLPGQVDVDLIRRDGEYAFVPMFAMAASAMYHLAQGGRFDAFGIVAGSVEGFALVTRQYLALNDVRGYAGRLAEREAHFRELAHTDPLTGLANRRGLLRALHRCAEAGLPCVLLGMDLDGFKNVNDMRGHDVGDAVLAEVGRRLRGNLRPGDLAARLGGDEFAVLMPGGSDPGPVAERLLGVLGRPYEEPDGPVFLSVSIGVAADTGETDVELLLRNADLALRYAKQRGKNRIERYDATYDHLLSRRTRLEHELRGAIERDELRLVFQPVASLPSVRPVGAEALLRWHHPELGNVRPDEFIPLAEECGMISKLGAWVLHQACYQLSRWLADGHDVWVSVNVSPRELHAPEYVVQVAEALRAHHVPPQRLVLEVTEHAVATDLDELIRRLSALRRTGVRIALDDFGAGYSSLGQLRRLPIDILKLDHSLVAEHEPVRPVGRDGPAFAPMVDIALRLGHHFGLEVIAEGVTNPTELAAVVAAGCRFGQGALFGWGVPAEHLEAMLEAASSPGARPATLPPPPPAPPVRSTPSPLLPRLRSNPPRSVPAPRTSIEGSSQVAPTVESASGPDTPTSVHQNVGSVDSSREMRQA</sequence>
<dbReference type="InterPro" id="IPR000160">
    <property type="entry name" value="GGDEF_dom"/>
</dbReference>
<feature type="transmembrane region" description="Helical" evidence="2">
    <location>
        <begin position="39"/>
        <end position="64"/>
    </location>
</feature>
<dbReference type="InterPro" id="IPR029787">
    <property type="entry name" value="Nucleotide_cyclase"/>
</dbReference>
<dbReference type="Gene3D" id="3.30.70.270">
    <property type="match status" value="1"/>
</dbReference>
<feature type="domain" description="EAL" evidence="3">
    <location>
        <begin position="475"/>
        <end position="735"/>
    </location>
</feature>
<organism evidence="5 6">
    <name type="scientific">Micromonospora solifontis</name>
    <dbReference type="NCBI Taxonomy" id="2487138"/>
    <lineage>
        <taxon>Bacteria</taxon>
        <taxon>Bacillati</taxon>
        <taxon>Actinomycetota</taxon>
        <taxon>Actinomycetes</taxon>
        <taxon>Micromonosporales</taxon>
        <taxon>Micromonosporaceae</taxon>
        <taxon>Micromonospora</taxon>
    </lineage>
</organism>
<dbReference type="NCBIfam" id="TIGR00254">
    <property type="entry name" value="GGDEF"/>
    <property type="match status" value="1"/>
</dbReference>
<evidence type="ECO:0000259" key="3">
    <source>
        <dbReference type="PROSITE" id="PS50883"/>
    </source>
</evidence>
<feature type="transmembrane region" description="Helical" evidence="2">
    <location>
        <begin position="245"/>
        <end position="262"/>
    </location>
</feature>
<feature type="compositionally biased region" description="Polar residues" evidence="1">
    <location>
        <begin position="779"/>
        <end position="809"/>
    </location>
</feature>
<dbReference type="PANTHER" id="PTHR44757">
    <property type="entry name" value="DIGUANYLATE CYCLASE DGCP"/>
    <property type="match status" value="1"/>
</dbReference>
<dbReference type="Gene3D" id="3.20.20.450">
    <property type="entry name" value="EAL domain"/>
    <property type="match status" value="1"/>
</dbReference>
<keyword evidence="2" id="KW-0812">Transmembrane</keyword>
<dbReference type="CDD" id="cd01948">
    <property type="entry name" value="EAL"/>
    <property type="match status" value="1"/>
</dbReference>
<dbReference type="InterPro" id="IPR035919">
    <property type="entry name" value="EAL_sf"/>
</dbReference>
<dbReference type="SMART" id="SM00267">
    <property type="entry name" value="GGDEF"/>
    <property type="match status" value="1"/>
</dbReference>
<dbReference type="SUPFAM" id="SSF141868">
    <property type="entry name" value="EAL domain-like"/>
    <property type="match status" value="1"/>
</dbReference>